<gene>
    <name evidence="2" type="ORF">TRV642_2204</name>
</gene>
<name>A0A9W4TGG5_9FLAO</name>
<evidence type="ECO:0008006" key="4">
    <source>
        <dbReference type="Google" id="ProtNLM"/>
    </source>
</evidence>
<feature type="chain" id="PRO_5040905942" description="Lipoprotein" evidence="1">
    <location>
        <begin position="23"/>
        <end position="262"/>
    </location>
</feature>
<keyword evidence="1" id="KW-0732">Signal</keyword>
<reference evidence="2" key="1">
    <citation type="submission" date="2022-09" db="EMBL/GenBank/DDBJ databases">
        <authorList>
            <person name="Duchaud E."/>
        </authorList>
    </citation>
    <scope>NUCLEOTIDE SEQUENCE</scope>
    <source>
        <strain evidence="2">TRV642</strain>
    </source>
</reference>
<dbReference type="Proteomes" id="UP001152749">
    <property type="component" value="Chromosome"/>
</dbReference>
<feature type="signal peptide" evidence="1">
    <location>
        <begin position="1"/>
        <end position="22"/>
    </location>
</feature>
<accession>A0A9W4TGG5</accession>
<evidence type="ECO:0000313" key="3">
    <source>
        <dbReference type="Proteomes" id="UP001152749"/>
    </source>
</evidence>
<protein>
    <recommendedName>
        <fullName evidence="4">Lipoprotein</fullName>
    </recommendedName>
</protein>
<dbReference type="EMBL" id="OX336425">
    <property type="protein sequence ID" value="CAI2767096.1"/>
    <property type="molecule type" value="Genomic_DNA"/>
</dbReference>
<proteinExistence type="predicted"/>
<dbReference type="PROSITE" id="PS51257">
    <property type="entry name" value="PROKAR_LIPOPROTEIN"/>
    <property type="match status" value="1"/>
</dbReference>
<evidence type="ECO:0000256" key="1">
    <source>
        <dbReference type="SAM" id="SignalP"/>
    </source>
</evidence>
<dbReference type="RefSeq" id="WP_263362973.1">
    <property type="nucleotide sequence ID" value="NZ_OX336425.1"/>
</dbReference>
<dbReference type="KEGG" id="fcs:TRV642_2204"/>
<evidence type="ECO:0000313" key="2">
    <source>
        <dbReference type="EMBL" id="CAI2767096.1"/>
    </source>
</evidence>
<sequence length="262" mass="29186">MKNKITKAFFLSVVLALLGACANDELTPYYDQRKREIGKIVIHGYNALSDSIQMTVNGKLIEIGNEKNNTAFVKKIEKEHDFVFFNDEVKTLVITNKKTSQILGTYLFTNRTPVSSLYFYAKENLWIDDVSFLKPGTLSQTGYAGFKFIFPSLNKYSGSTYKGALDGIITKSNGQVLGIVKNISKDAPSDFIEFPFSTPAAIKMELVKHGTKESYITGQKVIVAMTMTNNKSKLIILEEEQDVTGKFSGVAGVINLADYFTF</sequence>
<dbReference type="AlphaFoldDB" id="A0A9W4TGG5"/>
<organism evidence="2 3">
    <name type="scientific">Flavobacterium collinsii</name>
    <dbReference type="NCBI Taxonomy" id="1114861"/>
    <lineage>
        <taxon>Bacteria</taxon>
        <taxon>Pseudomonadati</taxon>
        <taxon>Bacteroidota</taxon>
        <taxon>Flavobacteriia</taxon>
        <taxon>Flavobacteriales</taxon>
        <taxon>Flavobacteriaceae</taxon>
        <taxon>Flavobacterium</taxon>
    </lineage>
</organism>